<dbReference type="PANTHER" id="PTHR30146:SF109">
    <property type="entry name" value="HTH-TYPE TRANSCRIPTIONAL REGULATOR GALS"/>
    <property type="match status" value="1"/>
</dbReference>
<dbReference type="Pfam" id="PF13377">
    <property type="entry name" value="Peripla_BP_3"/>
    <property type="match status" value="1"/>
</dbReference>
<evidence type="ECO:0000313" key="6">
    <source>
        <dbReference type="Proteomes" id="UP001451571"/>
    </source>
</evidence>
<keyword evidence="2 5" id="KW-0238">DNA-binding</keyword>
<dbReference type="InterPro" id="IPR000843">
    <property type="entry name" value="HTH_LacI"/>
</dbReference>
<evidence type="ECO:0000256" key="3">
    <source>
        <dbReference type="ARBA" id="ARBA00023163"/>
    </source>
</evidence>
<keyword evidence="6" id="KW-1185">Reference proteome</keyword>
<evidence type="ECO:0000256" key="2">
    <source>
        <dbReference type="ARBA" id="ARBA00023125"/>
    </source>
</evidence>
<dbReference type="CDD" id="cd06267">
    <property type="entry name" value="PBP1_LacI_sugar_binding-like"/>
    <property type="match status" value="1"/>
</dbReference>
<protein>
    <submittedName>
        <fullName evidence="5">LacI family DNA-binding transcriptional regulator</fullName>
    </submittedName>
</protein>
<dbReference type="Pfam" id="PF00356">
    <property type="entry name" value="LacI"/>
    <property type="match status" value="1"/>
</dbReference>
<dbReference type="RefSeq" id="WP_342756514.1">
    <property type="nucleotide sequence ID" value="NZ_CP146256.1"/>
</dbReference>
<dbReference type="Gene3D" id="3.40.50.2300">
    <property type="match status" value="2"/>
</dbReference>
<dbReference type="PANTHER" id="PTHR30146">
    <property type="entry name" value="LACI-RELATED TRANSCRIPTIONAL REPRESSOR"/>
    <property type="match status" value="1"/>
</dbReference>
<dbReference type="SUPFAM" id="SSF53822">
    <property type="entry name" value="Periplasmic binding protein-like I"/>
    <property type="match status" value="1"/>
</dbReference>
<dbReference type="Proteomes" id="UP001451571">
    <property type="component" value="Chromosome"/>
</dbReference>
<sequence>MPNIRLSDVANAANVSLATVSRVMNSSGYVADGVKAHVENVASELGYIHPVKNRKKTSQNVIGVISNYNSLSPYFPTLYHHIQKAAILHGYYCVEVTAESLDDDALAFHATELLKMEVSALIIMGYLSDSLNQKCRQILNNSSVPVVFLERTADCQGFHRIFVDNSLGTYEATKYLLEQGHTHLLYLAYGKKANEERKRLFGFSRAIDTYKKMSIHKTIITTREISPRSGSAGVLKALQEDPGITAIVAWNDILASGAENALLSIGKKIPEDIELIGCDNILAPYLPVPIPSIAMPLAEIASAALEIIDKSLKAKQKPSPRTLTLEPTLSLK</sequence>
<dbReference type="InterPro" id="IPR028082">
    <property type="entry name" value="Peripla_BP_I"/>
</dbReference>
<keyword evidence="1" id="KW-0805">Transcription regulation</keyword>
<evidence type="ECO:0000256" key="1">
    <source>
        <dbReference type="ARBA" id="ARBA00023015"/>
    </source>
</evidence>
<evidence type="ECO:0000259" key="4">
    <source>
        <dbReference type="PROSITE" id="PS50932"/>
    </source>
</evidence>
<feature type="domain" description="HTH lacI-type" evidence="4">
    <location>
        <begin position="4"/>
        <end position="59"/>
    </location>
</feature>
<dbReference type="Gene3D" id="1.10.260.40">
    <property type="entry name" value="lambda repressor-like DNA-binding domains"/>
    <property type="match status" value="1"/>
</dbReference>
<dbReference type="EMBL" id="CP146256">
    <property type="protein sequence ID" value="XAH72901.1"/>
    <property type="molecule type" value="Genomic_DNA"/>
</dbReference>
<keyword evidence="3" id="KW-0804">Transcription</keyword>
<name>A0ABZ3EU93_9FIRM</name>
<dbReference type="InterPro" id="IPR010982">
    <property type="entry name" value="Lambda_DNA-bd_dom_sf"/>
</dbReference>
<organism evidence="5 6">
    <name type="scientific">Kineothrix sedimenti</name>
    <dbReference type="NCBI Taxonomy" id="3123317"/>
    <lineage>
        <taxon>Bacteria</taxon>
        <taxon>Bacillati</taxon>
        <taxon>Bacillota</taxon>
        <taxon>Clostridia</taxon>
        <taxon>Lachnospirales</taxon>
        <taxon>Lachnospiraceae</taxon>
        <taxon>Kineothrix</taxon>
    </lineage>
</organism>
<reference evidence="5 6" key="1">
    <citation type="submission" date="2024-02" db="EMBL/GenBank/DDBJ databases">
        <title>Bacterial strain from lacustrine sediment.</title>
        <authorList>
            <person name="Petit C."/>
            <person name="Fadhlaoui K."/>
        </authorList>
    </citation>
    <scope>NUCLEOTIDE SEQUENCE [LARGE SCALE GENOMIC DNA]</scope>
    <source>
        <strain evidence="5 6">IPX-CK</strain>
    </source>
</reference>
<dbReference type="PROSITE" id="PS50932">
    <property type="entry name" value="HTH_LACI_2"/>
    <property type="match status" value="1"/>
</dbReference>
<dbReference type="GO" id="GO:0003677">
    <property type="term" value="F:DNA binding"/>
    <property type="evidence" value="ECO:0007669"/>
    <property type="project" value="UniProtKB-KW"/>
</dbReference>
<proteinExistence type="predicted"/>
<dbReference type="InterPro" id="IPR046335">
    <property type="entry name" value="LacI/GalR-like_sensor"/>
</dbReference>
<evidence type="ECO:0000313" key="5">
    <source>
        <dbReference type="EMBL" id="XAH72901.1"/>
    </source>
</evidence>
<dbReference type="SUPFAM" id="SSF47413">
    <property type="entry name" value="lambda repressor-like DNA-binding domains"/>
    <property type="match status" value="1"/>
</dbReference>
<dbReference type="CDD" id="cd01392">
    <property type="entry name" value="HTH_LacI"/>
    <property type="match status" value="1"/>
</dbReference>
<gene>
    <name evidence="5" type="ORF">V6984_15505</name>
</gene>
<dbReference type="PROSITE" id="PS00356">
    <property type="entry name" value="HTH_LACI_1"/>
    <property type="match status" value="1"/>
</dbReference>
<accession>A0ABZ3EU93</accession>
<dbReference type="SMART" id="SM00354">
    <property type="entry name" value="HTH_LACI"/>
    <property type="match status" value="1"/>
</dbReference>